<evidence type="ECO:0000313" key="3">
    <source>
        <dbReference type="EMBL" id="CNK57541.1"/>
    </source>
</evidence>
<evidence type="ECO:0000313" key="2">
    <source>
        <dbReference type="EMBL" id="AKP34118.1"/>
    </source>
</evidence>
<dbReference type="PROSITE" id="PS51257">
    <property type="entry name" value="PROKAR_LIPOPROTEIN"/>
    <property type="match status" value="1"/>
</dbReference>
<evidence type="ECO:0000313" key="5">
    <source>
        <dbReference type="Proteomes" id="UP000069914"/>
    </source>
</evidence>
<proteinExistence type="predicted"/>
<sequence length="89" mass="10020">MKVYIIIPLLSFILTACSTPVTALDDEALCAKLAEGEYFKNNWIWDPTFKEYQVRKQKGTISVEQCDAVRAKNMAAFAQKDAEAEVQSD</sequence>
<dbReference type="AlphaFoldDB" id="A0A0T9T2F2"/>
<keyword evidence="3" id="KW-0449">Lipoprotein</keyword>
<reference evidence="2 5" key="1">
    <citation type="journal article" date="2015" name="Genome Announc.">
        <title>De Novo Genome Sequence of Yersinia aleksiciae Y159T.</title>
        <authorList>
            <person name="Sprague L.D."/>
            <person name="Neubauer H."/>
        </authorList>
    </citation>
    <scope>NUCLEOTIDE SEQUENCE [LARGE SCALE GENOMIC DNA]</scope>
    <source>
        <strain evidence="2 5">159</strain>
    </source>
</reference>
<dbReference type="RefSeq" id="WP_048619048.1">
    <property type="nucleotide sequence ID" value="NZ_CABHPU010000087.1"/>
</dbReference>
<accession>A0A0T9T2F2</accession>
<reference evidence="4" key="3">
    <citation type="submission" date="2015-03" db="EMBL/GenBank/DDBJ databases">
        <authorList>
            <consortium name="Pathogen Informatics"/>
        </authorList>
    </citation>
    <scope>NUCLEOTIDE SEQUENCE [LARGE SCALE GENOMIC DNA]</scope>
    <source>
        <strain evidence="4">IP27925</strain>
    </source>
</reference>
<name>A0A0T9T2F2_YERAE</name>
<keyword evidence="5" id="KW-1185">Reference proteome</keyword>
<dbReference type="EMBL" id="CP011975">
    <property type="protein sequence ID" value="AKP34118.1"/>
    <property type="molecule type" value="Genomic_DNA"/>
</dbReference>
<dbReference type="Proteomes" id="UP000040088">
    <property type="component" value="Unassembled WGS sequence"/>
</dbReference>
<evidence type="ECO:0000256" key="1">
    <source>
        <dbReference type="SAM" id="SignalP"/>
    </source>
</evidence>
<dbReference type="KEGG" id="yak:ACZ76_11510"/>
<dbReference type="Proteomes" id="UP000069914">
    <property type="component" value="Chromosome"/>
</dbReference>
<dbReference type="EMBL" id="CQEM01000001">
    <property type="protein sequence ID" value="CNK57541.1"/>
    <property type="molecule type" value="Genomic_DNA"/>
</dbReference>
<reference evidence="3" key="2">
    <citation type="submission" date="2015-03" db="EMBL/GenBank/DDBJ databases">
        <authorList>
            <person name="Murphy D."/>
        </authorList>
    </citation>
    <scope>NUCLEOTIDE SEQUENCE [LARGE SCALE GENOMIC DNA]</scope>
    <source>
        <strain evidence="3">IP27925</strain>
    </source>
</reference>
<evidence type="ECO:0000313" key="4">
    <source>
        <dbReference type="Proteomes" id="UP000040088"/>
    </source>
</evidence>
<dbReference type="OrthoDB" id="6475564at2"/>
<gene>
    <name evidence="2" type="ORF">ACZ76_11510</name>
    <name evidence="3" type="ORF">ERS008460_00241</name>
</gene>
<organism evidence="3 4">
    <name type="scientific">Yersinia aleksiciae</name>
    <dbReference type="NCBI Taxonomy" id="263819"/>
    <lineage>
        <taxon>Bacteria</taxon>
        <taxon>Pseudomonadati</taxon>
        <taxon>Pseudomonadota</taxon>
        <taxon>Gammaproteobacteria</taxon>
        <taxon>Enterobacterales</taxon>
        <taxon>Yersiniaceae</taxon>
        <taxon>Yersinia</taxon>
    </lineage>
</organism>
<keyword evidence="1" id="KW-0732">Signal</keyword>
<dbReference type="GeneID" id="61901247"/>
<feature type="signal peptide" evidence="1">
    <location>
        <begin position="1"/>
        <end position="23"/>
    </location>
</feature>
<protein>
    <submittedName>
        <fullName evidence="3">Putative lipoprotein</fullName>
    </submittedName>
</protein>
<feature type="chain" id="PRO_5006697306" evidence="1">
    <location>
        <begin position="24"/>
        <end position="89"/>
    </location>
</feature>